<evidence type="ECO:0000256" key="9">
    <source>
        <dbReference type="PROSITE-ProRule" id="PRU00283"/>
    </source>
</evidence>
<dbReference type="GO" id="GO:0007018">
    <property type="term" value="P:microtubule-based movement"/>
    <property type="evidence" value="ECO:0007669"/>
    <property type="project" value="InterPro"/>
</dbReference>
<dbReference type="FunFam" id="3.40.850.10:FF:000063">
    <property type="entry name" value="Kinesin-like protein"/>
    <property type="match status" value="1"/>
</dbReference>
<evidence type="ECO:0000256" key="7">
    <source>
        <dbReference type="ARBA" id="ARBA00023175"/>
    </source>
</evidence>
<keyword evidence="6 10" id="KW-0175">Coiled coil</keyword>
<evidence type="ECO:0000313" key="13">
    <source>
        <dbReference type="Proteomes" id="UP001515480"/>
    </source>
</evidence>
<dbReference type="Gene3D" id="2.60.200.20">
    <property type="match status" value="1"/>
</dbReference>
<keyword evidence="2" id="KW-0963">Cytoplasm</keyword>
<dbReference type="InterPro" id="IPR027417">
    <property type="entry name" value="P-loop_NTPase"/>
</dbReference>
<dbReference type="PRINTS" id="PR00380">
    <property type="entry name" value="KINESINHEAVY"/>
</dbReference>
<keyword evidence="7 9" id="KW-0505">Motor protein</keyword>
<dbReference type="InterPro" id="IPR036961">
    <property type="entry name" value="Kinesin_motor_dom_sf"/>
</dbReference>
<dbReference type="InterPro" id="IPR035892">
    <property type="entry name" value="C2_domain_sf"/>
</dbReference>
<keyword evidence="13" id="KW-1185">Reference proteome</keyword>
<dbReference type="InterPro" id="IPR008984">
    <property type="entry name" value="SMAD_FHA_dom_sf"/>
</dbReference>
<evidence type="ECO:0000256" key="4">
    <source>
        <dbReference type="ARBA" id="ARBA00022741"/>
    </source>
</evidence>
<dbReference type="SUPFAM" id="SSF52540">
    <property type="entry name" value="P-loop containing nucleoside triphosphate hydrolases"/>
    <property type="match status" value="1"/>
</dbReference>
<dbReference type="SUPFAM" id="SSF49562">
    <property type="entry name" value="C2 domain (Calcium/lipid-binding domain, CaLB)"/>
    <property type="match status" value="1"/>
</dbReference>
<feature type="coiled-coil region" evidence="10">
    <location>
        <begin position="927"/>
        <end position="954"/>
    </location>
</feature>
<keyword evidence="4 9" id="KW-0547">Nucleotide-binding</keyword>
<dbReference type="Gene3D" id="2.60.40.150">
    <property type="entry name" value="C2 domain"/>
    <property type="match status" value="1"/>
</dbReference>
<comment type="subcellular location">
    <subcellularLocation>
        <location evidence="1">Cytoplasm</location>
        <location evidence="1">Cytoskeleton</location>
    </subcellularLocation>
</comment>
<keyword evidence="3" id="KW-0493">Microtubule</keyword>
<accession>A0AB34K2N5</accession>
<dbReference type="InterPro" id="IPR001752">
    <property type="entry name" value="Kinesin_motor_dom"/>
</dbReference>
<feature type="coiled-coil region" evidence="10">
    <location>
        <begin position="400"/>
        <end position="471"/>
    </location>
</feature>
<feature type="domain" description="Kinesin motor" evidence="11">
    <location>
        <begin position="27"/>
        <end position="385"/>
    </location>
</feature>
<protein>
    <recommendedName>
        <fullName evidence="11">Kinesin motor domain-containing protein</fullName>
    </recommendedName>
</protein>
<dbReference type="PANTHER" id="PTHR47117">
    <property type="entry name" value="STAR-RELATED LIPID TRANSFER PROTEIN 9"/>
    <property type="match status" value="1"/>
</dbReference>
<dbReference type="GO" id="GO:0003777">
    <property type="term" value="F:microtubule motor activity"/>
    <property type="evidence" value="ECO:0007669"/>
    <property type="project" value="InterPro"/>
</dbReference>
<evidence type="ECO:0000256" key="5">
    <source>
        <dbReference type="ARBA" id="ARBA00022840"/>
    </source>
</evidence>
<evidence type="ECO:0000256" key="3">
    <source>
        <dbReference type="ARBA" id="ARBA00022701"/>
    </source>
</evidence>
<evidence type="ECO:0000256" key="10">
    <source>
        <dbReference type="SAM" id="Coils"/>
    </source>
</evidence>
<comment type="caution">
    <text evidence="12">The sequence shown here is derived from an EMBL/GenBank/DDBJ whole genome shotgun (WGS) entry which is preliminary data.</text>
</comment>
<comment type="similarity">
    <text evidence="9">Belongs to the TRAFAC class myosin-kinesin ATPase superfamily. Kinesin family.</text>
</comment>
<evidence type="ECO:0000313" key="12">
    <source>
        <dbReference type="EMBL" id="KAL1528305.1"/>
    </source>
</evidence>
<dbReference type="GO" id="GO:0005524">
    <property type="term" value="F:ATP binding"/>
    <property type="evidence" value="ECO:0007669"/>
    <property type="project" value="UniProtKB-UniRule"/>
</dbReference>
<dbReference type="Proteomes" id="UP001515480">
    <property type="component" value="Unassembled WGS sequence"/>
</dbReference>
<dbReference type="GO" id="GO:0008017">
    <property type="term" value="F:microtubule binding"/>
    <property type="evidence" value="ECO:0007669"/>
    <property type="project" value="InterPro"/>
</dbReference>
<proteinExistence type="inferred from homology"/>
<evidence type="ECO:0000256" key="8">
    <source>
        <dbReference type="ARBA" id="ARBA00023212"/>
    </source>
</evidence>
<keyword evidence="5 9" id="KW-0067">ATP-binding</keyword>
<evidence type="ECO:0000256" key="6">
    <source>
        <dbReference type="ARBA" id="ARBA00023054"/>
    </source>
</evidence>
<dbReference type="Gene3D" id="3.40.850.10">
    <property type="entry name" value="Kinesin motor domain"/>
    <property type="match status" value="1"/>
</dbReference>
<dbReference type="InterPro" id="IPR032405">
    <property type="entry name" value="Kinesin_assoc"/>
</dbReference>
<sequence>MLPLTACVGLPLSPAHRLSALHRSTESVQVAVRVRPFNSREKDRNATCIIRMRGKTTVIINPDTEEEKEFAFDYSYWSHDGFDVLDEPAGYNEISTTNPSKFGAEYASQKTVYDGLGAGVLTNALKGFNCCLFAYGQTGAGKSYSFVGYGNNRGIVPQVCDEVFRRKIEIEQSGTTKLQVTFSMMEIYNEKIRDLLNPNHKTNNDLKVRSTAKGTFVEGTKPKVVNSFKEIDHTMEQGTASRTVAATQMNATSSRAHTIMTIKVAQMITDEGRTKEICSDMNLIDLAGSERAESTGATGDRLKEGAAINKSLSALGNVISALAEQANNPKKKIFVPYRDSKLTQILQTALGGNSKTIMVAALSPADINFEETLGTLRYADRAKQIKVIVEIQENPTDKLIRQLKEENDKLKKMLEGMDGGMDIGALMGGAGGGEGTITEEQMQQAIADAVAQVKEASAAEKKAAVEAAKQEMMARHEGLMRGMMARSDMEATLRDAVMAMGGSEKDKKAALEKALAALDSKYTRRKAGGMLDYDDILFVVDEAIANSHPSTTDDSEQAKALANALAKAKANAREVFKEDKPMWKDGVINLSQFMDAMGGVVASVPDHKDKILENARHIFQRETEAAMGDMLSKDAMKGVILKSIAGLQGDSAKVVNAAEMRFDQLQRDAEEGVVDESAMQLTMERALAKIGGASQEERKMAMQFARKTAGWKSGAMDSAAMQAARAKMQIAQTLMKNQEMMSNLTMSWDEKQEISAKESEENQKLLTRLGLAGISEEDMKVTPSLRNLNQDPLMSDSLVYYLQAGETIVTTPNADIAEGVVCIELGGGGMMPNHAVIEYDPSANSRKVVLRPGSGVSFVNGQQCTSEVTLAHNDRVILGNSQAFRFVDPVTAAKEEGAGKPKQIIDWDLAQHEINEAMGMAVTLKVDEEIAKKKAELDAQLKAMEEKFARENDALRKQLDGKSDTAKMRAMDQRAAAIEAFKMRAKAHVSEYKRDLIRLEEQLSKVVPRVKEANTMALQLGRCVKFEARLVNSVPESSIEEVLSPVEELYTQKTVELLILAALHNPRSDMKRTWFMTPEAFFDRISGMRDMWQKWMLEQVMGQLHVKTDPFWSKPESDLVGKCYLYLAPLCYQVEISQWLPIIDVFGVKQGELRVQLTPYEADYRTKLKPTADGEAILHKKLHFVLRIEQARGLMETANKNVYIEYLFSDQEGSHKTGVAQGKKFDPKFGEEHKFEFLVSDTMMRYLQKDAICFQVYGEADDVDEDDIAEATQMELPPETFEFFMSVDFHDASSGKGMPFVPDMTPDEPGYVLHQSSAHKLILAIAQSDKNFKIVKLVRGMIGNFRDKNTEKSFDASWVPCMISKQGRLDEHQPWIAELEVNSLPAKMNSPEALGTIFSVDLKCEVDEVERLALEEPLQLLKTITIQVQPKGTAKLVDVDTAEQQKRFKRTAKLQEIYMGQWEVSNEAVNIAMTELRNQDDAGADDIMKRLEADVARLQTIMFAEQRRQAEDLSTRLLAHGIDAGALIQMSVVVPDDIGHQSGDDKSAALLAQKAKAEEDAARAIKDKLALEQEVAALKARIKQLESNQTAGSAAAVRIGQLQKQLKSAKMVNGNGVAVAPDGSKACVIS</sequence>
<feature type="coiled-coil region" evidence="10">
    <location>
        <begin position="1554"/>
        <end position="1588"/>
    </location>
</feature>
<dbReference type="SMART" id="SM00129">
    <property type="entry name" value="KISc"/>
    <property type="match status" value="1"/>
</dbReference>
<gene>
    <name evidence="12" type="ORF">AB1Y20_009661</name>
</gene>
<dbReference type="EMBL" id="JBGBPQ010000002">
    <property type="protein sequence ID" value="KAL1528305.1"/>
    <property type="molecule type" value="Genomic_DNA"/>
</dbReference>
<dbReference type="PROSITE" id="PS50067">
    <property type="entry name" value="KINESIN_MOTOR_2"/>
    <property type="match status" value="1"/>
</dbReference>
<reference evidence="12 13" key="1">
    <citation type="journal article" date="2024" name="Science">
        <title>Giant polyketide synthase enzymes in the biosynthesis of giant marine polyether toxins.</title>
        <authorList>
            <person name="Fallon T.R."/>
            <person name="Shende V.V."/>
            <person name="Wierzbicki I.H."/>
            <person name="Pendleton A.L."/>
            <person name="Watervoot N.F."/>
            <person name="Auber R.P."/>
            <person name="Gonzalez D.J."/>
            <person name="Wisecaver J.H."/>
            <person name="Moore B.S."/>
        </authorList>
    </citation>
    <scope>NUCLEOTIDE SEQUENCE [LARGE SCALE GENOMIC DNA]</scope>
    <source>
        <strain evidence="12 13">12B1</strain>
    </source>
</reference>
<evidence type="ECO:0000259" key="11">
    <source>
        <dbReference type="PROSITE" id="PS50067"/>
    </source>
</evidence>
<evidence type="ECO:0000256" key="1">
    <source>
        <dbReference type="ARBA" id="ARBA00004245"/>
    </source>
</evidence>
<keyword evidence="8" id="KW-0206">Cytoskeleton</keyword>
<name>A0AB34K2N5_PRYPA</name>
<dbReference type="Pfam" id="PF16183">
    <property type="entry name" value="Kinesin_assoc"/>
    <property type="match status" value="1"/>
</dbReference>
<feature type="binding site" evidence="9">
    <location>
        <begin position="136"/>
        <end position="143"/>
    </location>
    <ligand>
        <name>ATP</name>
        <dbReference type="ChEBI" id="CHEBI:30616"/>
    </ligand>
</feature>
<evidence type="ECO:0000256" key="2">
    <source>
        <dbReference type="ARBA" id="ARBA00022490"/>
    </source>
</evidence>
<dbReference type="SUPFAM" id="SSF49879">
    <property type="entry name" value="SMAD/FHA domain"/>
    <property type="match status" value="1"/>
</dbReference>
<organism evidence="12 13">
    <name type="scientific">Prymnesium parvum</name>
    <name type="common">Toxic golden alga</name>
    <dbReference type="NCBI Taxonomy" id="97485"/>
    <lineage>
        <taxon>Eukaryota</taxon>
        <taxon>Haptista</taxon>
        <taxon>Haptophyta</taxon>
        <taxon>Prymnesiophyceae</taxon>
        <taxon>Prymnesiales</taxon>
        <taxon>Prymnesiaceae</taxon>
        <taxon>Prymnesium</taxon>
    </lineage>
</organism>
<dbReference type="Pfam" id="PF00225">
    <property type="entry name" value="Kinesin"/>
    <property type="match status" value="1"/>
</dbReference>
<dbReference type="GO" id="GO:0005874">
    <property type="term" value="C:microtubule"/>
    <property type="evidence" value="ECO:0007669"/>
    <property type="project" value="UniProtKB-KW"/>
</dbReference>